<dbReference type="InterPro" id="IPR003591">
    <property type="entry name" value="Leu-rich_rpt_typical-subtyp"/>
</dbReference>
<evidence type="ECO:0000256" key="5">
    <source>
        <dbReference type="SAM" id="MobiDB-lite"/>
    </source>
</evidence>
<dbReference type="InterPro" id="IPR001611">
    <property type="entry name" value="Leu-rich_rpt"/>
</dbReference>
<dbReference type="AlphaFoldDB" id="A0A8H8CQ44"/>
<proteinExistence type="predicted"/>
<sequence length="707" mass="78392">MEKQAGDKYLRHIAAFIRANERGLAESGLVRRKPQPTESSSYLAPWGLQWLSPTATQKPMVFSIDTHHLFYILVQLQALGFDIGSLDVRVESPSRPMSYANIYTDQKDADTLSLASIRSSFSAVSKLSLGGGWWTAPEPPNTDTELKFIYSSFTKLPSLAIRAPGNKVIAELLSDPPNQNAIPLDVFKNLQRLECENIDPRTLLGWDRLAESLRSLKIKKSGLEDISQILVGAVIYDEARRGGISLREHQLNTHPTTTQRPVLTPSQISDDEHDTGGDRPQASNALHTSSALVEELSPLKWTFLKHLYLPDNSLTSFPTSVLRYLTSLTHLDLSSNLLVSIPSGFAELYNLRSLNLSDNLIDSVLGIYLNLGQILSLVLSHNRLESLCGLERLLALERIDLRHNLIEESSEIGRLASLPNLTDIWIEGNPLVEIEDGYRVACFDYFLKEGKEITLDGTRPSIYEKRSLNPPTPTPAPIPNLASSAPIIAIEHTRVPTPTQSPPNDSASSSSPVPPQLKSRSVLAPQVHPSAPSGSGHRRKKLKRIVELDGSEHSSHIQSYSHSRLGSMDIIREHGPATNIHDTPATQSQEISPEPDLPLRRPRHSRHQSEFTQSSFPMLSSSDTSQNGEEQPSLRNKPVTVRHGSVSTITASRSERRRARMSTSFFEPAPADARLSGDDSIDAYRQKIESLKQDMGESWLKVYNQSS</sequence>
<feature type="compositionally biased region" description="Polar residues" evidence="5">
    <location>
        <begin position="252"/>
        <end position="268"/>
    </location>
</feature>
<evidence type="ECO:0000256" key="2">
    <source>
        <dbReference type="ARBA" id="ARBA00022490"/>
    </source>
</evidence>
<accession>A0A8H8CQ44</accession>
<dbReference type="PROSITE" id="PS51450">
    <property type="entry name" value="LRR"/>
    <property type="match status" value="3"/>
</dbReference>
<evidence type="ECO:0000256" key="4">
    <source>
        <dbReference type="ARBA" id="ARBA00022737"/>
    </source>
</evidence>
<dbReference type="SMART" id="SM00369">
    <property type="entry name" value="LRR_TYP"/>
    <property type="match status" value="5"/>
</dbReference>
<evidence type="ECO:0000256" key="3">
    <source>
        <dbReference type="ARBA" id="ARBA00022614"/>
    </source>
</evidence>
<gene>
    <name evidence="6" type="ORF">JR316_002262</name>
</gene>
<feature type="compositionally biased region" description="Polar residues" evidence="5">
    <location>
        <begin position="580"/>
        <end position="591"/>
    </location>
</feature>
<reference evidence="6" key="1">
    <citation type="submission" date="2021-02" db="EMBL/GenBank/DDBJ databases">
        <title>Psilocybe cubensis genome.</title>
        <authorList>
            <person name="Mckernan K.J."/>
            <person name="Crawford S."/>
            <person name="Trippe A."/>
            <person name="Kane L.T."/>
            <person name="Mclaughlin S."/>
        </authorList>
    </citation>
    <scope>NUCLEOTIDE SEQUENCE [LARGE SCALE GENOMIC DNA]</scope>
    <source>
        <strain evidence="6">MGC-MH-2018</strain>
    </source>
</reference>
<dbReference type="SUPFAM" id="SSF52075">
    <property type="entry name" value="Outer arm dynein light chain 1"/>
    <property type="match status" value="1"/>
</dbReference>
<protein>
    <submittedName>
        <fullName evidence="6">Uncharacterized protein</fullName>
    </submittedName>
</protein>
<feature type="region of interest" description="Disordered" evidence="5">
    <location>
        <begin position="575"/>
        <end position="671"/>
    </location>
</feature>
<dbReference type="InterPro" id="IPR032675">
    <property type="entry name" value="LRR_dom_sf"/>
</dbReference>
<feature type="compositionally biased region" description="Polar residues" evidence="5">
    <location>
        <begin position="610"/>
        <end position="634"/>
    </location>
</feature>
<keyword evidence="2" id="KW-0963">Cytoplasm</keyword>
<comment type="subcellular location">
    <subcellularLocation>
        <location evidence="1">Cytoplasm</location>
    </subcellularLocation>
</comment>
<feature type="region of interest" description="Disordered" evidence="5">
    <location>
        <begin position="495"/>
        <end position="540"/>
    </location>
</feature>
<feature type="compositionally biased region" description="Low complexity" evidence="5">
    <location>
        <begin position="502"/>
        <end position="511"/>
    </location>
</feature>
<evidence type="ECO:0000313" key="6">
    <source>
        <dbReference type="EMBL" id="KAG5172759.1"/>
    </source>
</evidence>
<feature type="region of interest" description="Disordered" evidence="5">
    <location>
        <begin position="246"/>
        <end position="283"/>
    </location>
</feature>
<dbReference type="Gene3D" id="3.80.10.10">
    <property type="entry name" value="Ribonuclease Inhibitor"/>
    <property type="match status" value="2"/>
</dbReference>
<dbReference type="PANTHER" id="PTHR15454">
    <property type="entry name" value="NISCHARIN RELATED"/>
    <property type="match status" value="1"/>
</dbReference>
<keyword evidence="4" id="KW-0677">Repeat</keyword>
<evidence type="ECO:0000256" key="1">
    <source>
        <dbReference type="ARBA" id="ARBA00004496"/>
    </source>
</evidence>
<keyword evidence="3" id="KW-0433">Leucine-rich repeat</keyword>
<dbReference type="Pfam" id="PF13855">
    <property type="entry name" value="LRR_8"/>
    <property type="match status" value="1"/>
</dbReference>
<dbReference type="EMBL" id="JAFIQS010000002">
    <property type="protein sequence ID" value="KAG5172759.1"/>
    <property type="molecule type" value="Genomic_DNA"/>
</dbReference>
<comment type="caution">
    <text evidence="6">The sequence shown here is derived from an EMBL/GenBank/DDBJ whole genome shotgun (WGS) entry which is preliminary data.</text>
</comment>
<organism evidence="6">
    <name type="scientific">Psilocybe cubensis</name>
    <name type="common">Psychedelic mushroom</name>
    <name type="synonym">Stropharia cubensis</name>
    <dbReference type="NCBI Taxonomy" id="181762"/>
    <lineage>
        <taxon>Eukaryota</taxon>
        <taxon>Fungi</taxon>
        <taxon>Dikarya</taxon>
        <taxon>Basidiomycota</taxon>
        <taxon>Agaricomycotina</taxon>
        <taxon>Agaricomycetes</taxon>
        <taxon>Agaricomycetidae</taxon>
        <taxon>Agaricales</taxon>
        <taxon>Agaricineae</taxon>
        <taxon>Strophariaceae</taxon>
        <taxon>Psilocybe</taxon>
    </lineage>
</organism>
<name>A0A8H8CQ44_PSICU</name>
<dbReference type="GO" id="GO:0005737">
    <property type="term" value="C:cytoplasm"/>
    <property type="evidence" value="ECO:0007669"/>
    <property type="project" value="UniProtKB-SubCell"/>
</dbReference>
<dbReference type="PANTHER" id="PTHR15454:SF69">
    <property type="entry name" value="SERINE_THREONINE-PROTEIN KINASE 11-INTERACTING PROTEIN"/>
    <property type="match status" value="1"/>
</dbReference>